<sequence length="607" mass="67092">MACRTERSAAPPFPAPGRPDPDRRAVAGARALLRTDAQAALASARAIAARSPVCAEAHRLVAEALRSLGREAEAREASLAAVSASIHDPELMTAAAALAQNELSVAERILKDRLKSDATDVAAMRMLAELAGRLGRYRDAENLLKRGLALAPDFVAARSNLAMVLHKTARPAEAIALLDTIARLDPDDMTNANLRAAALGRIGEYDEALSLYEQILARSGDHPKLWMSYAHMLKTVGRREDSVAAYRRALSLQPGLGEAWWSLANLKTVRFSAADIAAMEEALAGPGLRDEDRFHLHFALGKAHGDEQRPAIAFDHYARGNRQRRQSIDYDADDTHTLVERAKSVFSADFLDRFAGKGCPARDPIFIVGMPRAGSTLIEQILASHSQIEGTTELPDLPMLEAKAKADFGGLAQIPPDAVRAIGEDYLARARVHRKSGKPFFIDKLPNNWMHVGFIRMILPNARVIDARRHPLDCCFSNFRQHFARGQAFSYALDDIGRYYRDYVALMDHFDCVRPGTVHRLIHERLIGAFDEEVRALLAFVGVDFEAGCRDFHTNGRAVQTASSEQVRRPINRDGVGQWRPYSEYLGPLIDQLAPVLREYEQEISVF</sequence>
<dbReference type="InterPro" id="IPR003107">
    <property type="entry name" value="HAT"/>
</dbReference>
<accession>A0A2S8B4E2</accession>
<dbReference type="InterPro" id="IPR019734">
    <property type="entry name" value="TPR_rpt"/>
</dbReference>
<dbReference type="PROSITE" id="PS50005">
    <property type="entry name" value="TPR"/>
    <property type="match status" value="1"/>
</dbReference>
<dbReference type="OrthoDB" id="9800698at2"/>
<keyword evidence="4" id="KW-1185">Reference proteome</keyword>
<dbReference type="Pfam" id="PF14559">
    <property type="entry name" value="TPR_19"/>
    <property type="match status" value="1"/>
</dbReference>
<dbReference type="PANTHER" id="PTHR44809">
    <property type="match status" value="1"/>
</dbReference>
<dbReference type="SMART" id="SM00386">
    <property type="entry name" value="HAT"/>
    <property type="match status" value="1"/>
</dbReference>
<name>A0A2S8B4E2_9SPHN</name>
<dbReference type="Gene3D" id="1.25.40.10">
    <property type="entry name" value="Tetratricopeptide repeat domain"/>
    <property type="match status" value="1"/>
</dbReference>
<protein>
    <submittedName>
        <fullName evidence="3">Uncharacterized protein</fullName>
    </submittedName>
</protein>
<proteinExistence type="predicted"/>
<reference evidence="4" key="1">
    <citation type="submission" date="2017-11" db="EMBL/GenBank/DDBJ databases">
        <title>The complete genome sequence of Sphingopyxis pomeranensis sp. nov. strain WS5A3p.</title>
        <authorList>
            <person name="Kaminski M.A."/>
        </authorList>
    </citation>
    <scope>NUCLEOTIDE SEQUENCE [LARGE SCALE GENOMIC DNA]</scope>
    <source>
        <strain evidence="4">WS5A3p</strain>
    </source>
</reference>
<dbReference type="InterPro" id="IPR052943">
    <property type="entry name" value="TMTC_O-mannosyl-trnsfr"/>
</dbReference>
<evidence type="ECO:0000313" key="4">
    <source>
        <dbReference type="Proteomes" id="UP000238954"/>
    </source>
</evidence>
<dbReference type="Gene3D" id="3.40.50.300">
    <property type="entry name" value="P-loop containing nucleotide triphosphate hydrolases"/>
    <property type="match status" value="1"/>
</dbReference>
<dbReference type="GO" id="GO:0006396">
    <property type="term" value="P:RNA processing"/>
    <property type="evidence" value="ECO:0007669"/>
    <property type="project" value="InterPro"/>
</dbReference>
<evidence type="ECO:0000256" key="1">
    <source>
        <dbReference type="PROSITE-ProRule" id="PRU00339"/>
    </source>
</evidence>
<evidence type="ECO:0000256" key="2">
    <source>
        <dbReference type="SAM" id="MobiDB-lite"/>
    </source>
</evidence>
<dbReference type="AlphaFoldDB" id="A0A2S8B4E2"/>
<dbReference type="EMBL" id="PHFW01000003">
    <property type="protein sequence ID" value="PQM27176.1"/>
    <property type="molecule type" value="Genomic_DNA"/>
</dbReference>
<gene>
    <name evidence="3" type="ORF">CVO77_13120</name>
</gene>
<dbReference type="SUPFAM" id="SSF52540">
    <property type="entry name" value="P-loop containing nucleoside triphosphate hydrolases"/>
    <property type="match status" value="1"/>
</dbReference>
<organism evidence="3 4">
    <name type="scientific">Sphingopyxis lindanitolerans</name>
    <dbReference type="NCBI Taxonomy" id="2054227"/>
    <lineage>
        <taxon>Bacteria</taxon>
        <taxon>Pseudomonadati</taxon>
        <taxon>Pseudomonadota</taxon>
        <taxon>Alphaproteobacteria</taxon>
        <taxon>Sphingomonadales</taxon>
        <taxon>Sphingomonadaceae</taxon>
        <taxon>Sphingopyxis</taxon>
    </lineage>
</organism>
<evidence type="ECO:0000313" key="3">
    <source>
        <dbReference type="EMBL" id="PQM27176.1"/>
    </source>
</evidence>
<dbReference type="PANTHER" id="PTHR44809:SF1">
    <property type="entry name" value="PROTEIN O-MANNOSYL-TRANSFERASE TMTC1"/>
    <property type="match status" value="1"/>
</dbReference>
<feature type="repeat" description="TPR" evidence="1">
    <location>
        <begin position="223"/>
        <end position="256"/>
    </location>
</feature>
<comment type="caution">
    <text evidence="3">The sequence shown here is derived from an EMBL/GenBank/DDBJ whole genome shotgun (WGS) entry which is preliminary data.</text>
</comment>
<feature type="region of interest" description="Disordered" evidence="2">
    <location>
        <begin position="1"/>
        <end position="22"/>
    </location>
</feature>
<dbReference type="Proteomes" id="UP000238954">
    <property type="component" value="Chromosome"/>
</dbReference>
<keyword evidence="1" id="KW-0802">TPR repeat</keyword>
<dbReference type="InterPro" id="IPR027417">
    <property type="entry name" value="P-loop_NTPase"/>
</dbReference>
<dbReference type="SMART" id="SM00028">
    <property type="entry name" value="TPR"/>
    <property type="match status" value="5"/>
</dbReference>
<dbReference type="Pfam" id="PF13181">
    <property type="entry name" value="TPR_8"/>
    <property type="match status" value="1"/>
</dbReference>
<dbReference type="Pfam" id="PF13432">
    <property type="entry name" value="TPR_16"/>
    <property type="match status" value="1"/>
</dbReference>
<dbReference type="SUPFAM" id="SSF48452">
    <property type="entry name" value="TPR-like"/>
    <property type="match status" value="1"/>
</dbReference>
<dbReference type="Pfam" id="PF13469">
    <property type="entry name" value="Sulfotransfer_3"/>
    <property type="match status" value="1"/>
</dbReference>
<dbReference type="InterPro" id="IPR011990">
    <property type="entry name" value="TPR-like_helical_dom_sf"/>
</dbReference>